<organism evidence="3 4">
    <name type="scientific">Actinomycetospora cinnamomea</name>
    <dbReference type="NCBI Taxonomy" id="663609"/>
    <lineage>
        <taxon>Bacteria</taxon>
        <taxon>Bacillati</taxon>
        <taxon>Actinomycetota</taxon>
        <taxon>Actinomycetes</taxon>
        <taxon>Pseudonocardiales</taxon>
        <taxon>Pseudonocardiaceae</taxon>
        <taxon>Actinomycetospora</taxon>
    </lineage>
</organism>
<dbReference type="PANTHER" id="PTHR34473:SF3">
    <property type="entry name" value="TRANSMEMBRANE PROTEIN-RELATED"/>
    <property type="match status" value="1"/>
</dbReference>
<sequence>MVITEPSRDEVGLRPPTHPLPPRVRTWWRIHALGWPGAAVVVLLVLAWLIAPAAAWLGLAAGVVAAVGLVVGLALPAYWYRVHRWEVTDEAVYTRSGYAWQEWRAAPLSRVQTVDPTRGPLQRRLGLATLVVTTASAKGAVTVAGLAGDEADALAHRLTRETRAVPGDAT</sequence>
<feature type="transmembrane region" description="Helical" evidence="1">
    <location>
        <begin position="56"/>
        <end position="80"/>
    </location>
</feature>
<keyword evidence="1" id="KW-0812">Transmembrane</keyword>
<dbReference type="AlphaFoldDB" id="A0A2U1FHP6"/>
<protein>
    <recommendedName>
        <fullName evidence="2">YdbS-like PH domain-containing protein</fullName>
    </recommendedName>
</protein>
<evidence type="ECO:0000313" key="4">
    <source>
        <dbReference type="Proteomes" id="UP000245639"/>
    </source>
</evidence>
<dbReference type="InterPro" id="IPR005182">
    <property type="entry name" value="YdbS-like_PH"/>
</dbReference>
<feature type="transmembrane region" description="Helical" evidence="1">
    <location>
        <begin position="32"/>
        <end position="50"/>
    </location>
</feature>
<comment type="caution">
    <text evidence="3">The sequence shown here is derived from an EMBL/GenBank/DDBJ whole genome shotgun (WGS) entry which is preliminary data.</text>
</comment>
<keyword evidence="1" id="KW-0472">Membrane</keyword>
<dbReference type="Pfam" id="PF03703">
    <property type="entry name" value="bPH_2"/>
    <property type="match status" value="1"/>
</dbReference>
<evidence type="ECO:0000313" key="3">
    <source>
        <dbReference type="EMBL" id="PVZ11695.1"/>
    </source>
</evidence>
<accession>A0A2U1FHP6</accession>
<name>A0A2U1FHP6_9PSEU</name>
<proteinExistence type="predicted"/>
<evidence type="ECO:0000256" key="1">
    <source>
        <dbReference type="SAM" id="Phobius"/>
    </source>
</evidence>
<reference evidence="3 4" key="1">
    <citation type="submission" date="2018-04" db="EMBL/GenBank/DDBJ databases">
        <title>Genomic Encyclopedia of Type Strains, Phase IV (KMG-IV): sequencing the most valuable type-strain genomes for metagenomic binning, comparative biology and taxonomic classification.</title>
        <authorList>
            <person name="Goeker M."/>
        </authorList>
    </citation>
    <scope>NUCLEOTIDE SEQUENCE [LARGE SCALE GENOMIC DNA]</scope>
    <source>
        <strain evidence="3 4">DSM 45771</strain>
    </source>
</reference>
<keyword evidence="1" id="KW-1133">Transmembrane helix</keyword>
<keyword evidence="4" id="KW-1185">Reference proteome</keyword>
<dbReference type="EMBL" id="QEKW01000003">
    <property type="protein sequence ID" value="PVZ11695.1"/>
    <property type="molecule type" value="Genomic_DNA"/>
</dbReference>
<evidence type="ECO:0000259" key="2">
    <source>
        <dbReference type="Pfam" id="PF03703"/>
    </source>
</evidence>
<dbReference type="PANTHER" id="PTHR34473">
    <property type="entry name" value="UPF0699 TRANSMEMBRANE PROTEIN YDBS"/>
    <property type="match status" value="1"/>
</dbReference>
<dbReference type="Proteomes" id="UP000245639">
    <property type="component" value="Unassembled WGS sequence"/>
</dbReference>
<feature type="domain" description="YdbS-like PH" evidence="2">
    <location>
        <begin position="80"/>
        <end position="156"/>
    </location>
</feature>
<gene>
    <name evidence="3" type="ORF">C8D89_10325</name>
</gene>